<dbReference type="AlphaFoldDB" id="A0A0K0G5Q2"/>
<evidence type="ECO:0000256" key="1">
    <source>
        <dbReference type="SAM" id="MobiDB-lite"/>
    </source>
</evidence>
<evidence type="ECO:0000313" key="3">
    <source>
        <dbReference type="WBParaSite" id="SVE_2007400.1"/>
    </source>
</evidence>
<name>A0A0K0G5Q2_STRVS</name>
<accession>A0A0K0G5Q2</accession>
<proteinExistence type="predicted"/>
<dbReference type="WBParaSite" id="SVE_2007400.1">
    <property type="protein sequence ID" value="SVE_2007400.1"/>
    <property type="gene ID" value="SVE_2007400"/>
</dbReference>
<organism evidence="2 3">
    <name type="scientific">Strongyloides venezuelensis</name>
    <name type="common">Threadworm</name>
    <dbReference type="NCBI Taxonomy" id="75913"/>
    <lineage>
        <taxon>Eukaryota</taxon>
        <taxon>Metazoa</taxon>
        <taxon>Ecdysozoa</taxon>
        <taxon>Nematoda</taxon>
        <taxon>Chromadorea</taxon>
        <taxon>Rhabditida</taxon>
        <taxon>Tylenchina</taxon>
        <taxon>Panagrolaimomorpha</taxon>
        <taxon>Strongyloidoidea</taxon>
        <taxon>Strongyloididae</taxon>
        <taxon>Strongyloides</taxon>
    </lineage>
</organism>
<reference evidence="3" key="2">
    <citation type="submission" date="2015-08" db="UniProtKB">
        <authorList>
            <consortium name="WormBaseParasite"/>
        </authorList>
    </citation>
    <scope>IDENTIFICATION</scope>
</reference>
<dbReference type="Proteomes" id="UP000035680">
    <property type="component" value="Unassembled WGS sequence"/>
</dbReference>
<feature type="region of interest" description="Disordered" evidence="1">
    <location>
        <begin position="33"/>
        <end position="54"/>
    </location>
</feature>
<sequence>MGYLRRIKERVLTREGFEPSHPKIPLKYGISGIQKPQKKLSGGESNPGLARDRRGYSPLYYQRCHLVLWNTKKAQTFR</sequence>
<keyword evidence="2" id="KW-1185">Reference proteome</keyword>
<reference evidence="2" key="1">
    <citation type="submission" date="2014-07" db="EMBL/GenBank/DDBJ databases">
        <authorList>
            <person name="Martin A.A"/>
            <person name="De Silva N."/>
        </authorList>
    </citation>
    <scope>NUCLEOTIDE SEQUENCE</scope>
</reference>
<evidence type="ECO:0000313" key="2">
    <source>
        <dbReference type="Proteomes" id="UP000035680"/>
    </source>
</evidence>
<protein>
    <submittedName>
        <fullName evidence="3">Transposase</fullName>
    </submittedName>
</protein>